<evidence type="ECO:0000256" key="3">
    <source>
        <dbReference type="ARBA" id="ARBA00023136"/>
    </source>
</evidence>
<dbReference type="Proteomes" id="UP000256862">
    <property type="component" value="Plasmid CO2235_mp"/>
</dbReference>
<dbReference type="Gene3D" id="1.20.1250.20">
    <property type="entry name" value="MFS general substrate transporter like domains"/>
    <property type="match status" value="1"/>
</dbReference>
<dbReference type="InterPro" id="IPR052524">
    <property type="entry name" value="MFS_Cyanate_Porter"/>
</dbReference>
<accession>A0A375FQL7</accession>
<reference evidence="8" key="2">
    <citation type="submission" date="2018-01" db="EMBL/GenBank/DDBJ databases">
        <authorList>
            <person name="Gaut B.S."/>
            <person name="Morton B.R."/>
            <person name="Clegg M.T."/>
            <person name="Duvall M.R."/>
        </authorList>
    </citation>
    <scope>NUCLEOTIDE SEQUENCE [LARGE SCALE GENOMIC DNA]</scope>
</reference>
<feature type="transmembrane region" description="Helical" evidence="4">
    <location>
        <begin position="118"/>
        <end position="140"/>
    </location>
</feature>
<keyword evidence="2 4" id="KW-1133">Transmembrane helix</keyword>
<feature type="transmembrane region" description="Helical" evidence="4">
    <location>
        <begin position="184"/>
        <end position="202"/>
    </location>
</feature>
<evidence type="ECO:0000259" key="5">
    <source>
        <dbReference type="PROSITE" id="PS50850"/>
    </source>
</evidence>
<feature type="transmembrane region" description="Helical" evidence="4">
    <location>
        <begin position="358"/>
        <end position="378"/>
    </location>
</feature>
<dbReference type="InterPro" id="IPR011701">
    <property type="entry name" value="MFS"/>
</dbReference>
<dbReference type="InterPro" id="IPR036259">
    <property type="entry name" value="MFS_trans_sf"/>
</dbReference>
<name>A0A375FQL7_9BURK</name>
<feature type="transmembrane region" description="Helical" evidence="4">
    <location>
        <begin position="63"/>
        <end position="82"/>
    </location>
</feature>
<keyword evidence="3 4" id="KW-0472">Membrane</keyword>
<gene>
    <name evidence="6" type="primary">cynX</name>
    <name evidence="7" type="ORF">CO2235_MP20165</name>
    <name evidence="6" type="ORF">CO2235_U990001</name>
</gene>
<feature type="transmembrane region" description="Helical" evidence="4">
    <location>
        <begin position="299"/>
        <end position="318"/>
    </location>
</feature>
<evidence type="ECO:0000313" key="8">
    <source>
        <dbReference type="Proteomes" id="UP000256862"/>
    </source>
</evidence>
<dbReference type="PANTHER" id="PTHR23523">
    <property type="match status" value="1"/>
</dbReference>
<dbReference type="PANTHER" id="PTHR23523:SF1">
    <property type="entry name" value="CYANATE TRANSPORT PROTEIN CYNX"/>
    <property type="match status" value="1"/>
</dbReference>
<feature type="transmembrane region" description="Helical" evidence="4">
    <location>
        <begin position="324"/>
        <end position="346"/>
    </location>
</feature>
<sequence>MADMAQAPDLAGAAARTRSGRAPARWLVLAAVAGIGLNLRPFLTAVGPLAPTIRAGTGLTYQGMAWLTLLPMLLMGVGAFFGPALRARLGARNAVLGALALLGAGCALRLGVADGGGLIASAALCGLGVAVVQAAFPGLVKQEFPGRVAPVMGLYSAALMGGGALGAQLSPYVTALSGSWREALALWALPALAALALGWVALPRTHRKDRLPDQAAARSPSAGATRALLRRPRTWLLMGGFGVMNGGYASLVAWLAPFYQGHGWSASASGALVAMMAVAQAGAALLLPALAARRVDRRAWMMLALAMQATGFAGLALWPDAAPYAWAVIGGAGLGGCFALYLVVALDHLPDPDSAGALSALMQGGGFLLAALAPWLTAMLQAHTGGFAAGWWYHLGCAALVAGLTLRLNPAGYVAAYAAASAESSAVGIGRLQ</sequence>
<dbReference type="Pfam" id="PF07690">
    <property type="entry name" value="MFS_1"/>
    <property type="match status" value="1"/>
</dbReference>
<geneLocation type="plasmid" evidence="8">
    <name>co2235_mp</name>
</geneLocation>
<proteinExistence type="predicted"/>
<keyword evidence="1 4" id="KW-0812">Transmembrane</keyword>
<dbReference type="NCBIfam" id="NF007256">
    <property type="entry name" value="PRK09705.1"/>
    <property type="match status" value="1"/>
</dbReference>
<dbReference type="PROSITE" id="PS50850">
    <property type="entry name" value="MFS"/>
    <property type="match status" value="1"/>
</dbReference>
<dbReference type="AlphaFoldDB" id="A0A375FQL7"/>
<feature type="transmembrane region" description="Helical" evidence="4">
    <location>
        <begin position="268"/>
        <end position="287"/>
    </location>
</feature>
<feature type="transmembrane region" description="Helical" evidence="4">
    <location>
        <begin position="26"/>
        <end position="43"/>
    </location>
</feature>
<comment type="caution">
    <text evidence="6">The sequence shown here is derived from an EMBL/GenBank/DDBJ whole genome shotgun (WGS) entry which is preliminary data.</text>
</comment>
<feature type="domain" description="Major facilitator superfamily (MFS) profile" evidence="5">
    <location>
        <begin position="26"/>
        <end position="413"/>
    </location>
</feature>
<evidence type="ECO:0000313" key="7">
    <source>
        <dbReference type="EMBL" id="SPC19754.1"/>
    </source>
</evidence>
<evidence type="ECO:0000313" key="6">
    <source>
        <dbReference type="EMBL" id="SPC10593.1"/>
    </source>
</evidence>
<dbReference type="EMBL" id="OGUS01000137">
    <property type="protein sequence ID" value="SPC19754.1"/>
    <property type="molecule type" value="Genomic_DNA"/>
</dbReference>
<dbReference type="SUPFAM" id="SSF103473">
    <property type="entry name" value="MFS general substrate transporter"/>
    <property type="match status" value="1"/>
</dbReference>
<dbReference type="InterPro" id="IPR020846">
    <property type="entry name" value="MFS_dom"/>
</dbReference>
<protein>
    <submittedName>
        <fullName evidence="6">Cyanate transporter</fullName>
    </submittedName>
</protein>
<feature type="transmembrane region" description="Helical" evidence="4">
    <location>
        <begin position="235"/>
        <end position="256"/>
    </location>
</feature>
<feature type="transmembrane region" description="Helical" evidence="4">
    <location>
        <begin position="152"/>
        <end position="172"/>
    </location>
</feature>
<evidence type="ECO:0000256" key="2">
    <source>
        <dbReference type="ARBA" id="ARBA00022989"/>
    </source>
</evidence>
<feature type="transmembrane region" description="Helical" evidence="4">
    <location>
        <begin position="390"/>
        <end position="408"/>
    </location>
</feature>
<evidence type="ECO:0000256" key="1">
    <source>
        <dbReference type="ARBA" id="ARBA00022692"/>
    </source>
</evidence>
<feature type="transmembrane region" description="Helical" evidence="4">
    <location>
        <begin position="94"/>
        <end position="112"/>
    </location>
</feature>
<reference evidence="6 8" key="1">
    <citation type="submission" date="2018-01" db="EMBL/GenBank/DDBJ databases">
        <authorList>
            <person name="Clerissi C."/>
        </authorList>
    </citation>
    <scope>NUCLEOTIDE SEQUENCE</scope>
    <source>
        <strain evidence="6">Cupriavidus oxalaticus LMG 2235</strain>
        <plasmid evidence="8">co2235_mp</plasmid>
    </source>
</reference>
<dbReference type="EMBL" id="OGUS01000108">
    <property type="protein sequence ID" value="SPC10593.1"/>
    <property type="molecule type" value="Genomic_DNA"/>
</dbReference>
<dbReference type="GO" id="GO:0022857">
    <property type="term" value="F:transmembrane transporter activity"/>
    <property type="evidence" value="ECO:0007669"/>
    <property type="project" value="InterPro"/>
</dbReference>
<organism evidence="6 8">
    <name type="scientific">Cupriavidus oxalaticus</name>
    <dbReference type="NCBI Taxonomy" id="96344"/>
    <lineage>
        <taxon>Bacteria</taxon>
        <taxon>Pseudomonadati</taxon>
        <taxon>Pseudomonadota</taxon>
        <taxon>Betaproteobacteria</taxon>
        <taxon>Burkholderiales</taxon>
        <taxon>Burkholderiaceae</taxon>
        <taxon>Cupriavidus</taxon>
    </lineage>
</organism>
<evidence type="ECO:0000256" key="4">
    <source>
        <dbReference type="SAM" id="Phobius"/>
    </source>
</evidence>